<dbReference type="SUPFAM" id="SSF50998">
    <property type="entry name" value="Quinoprotein alcohol dehydrogenase-like"/>
    <property type="match status" value="1"/>
</dbReference>
<comment type="caution">
    <text evidence="2">The sequence shown here is derived from an EMBL/GenBank/DDBJ whole genome shotgun (WGS) entry which is preliminary data.</text>
</comment>
<feature type="region of interest" description="Disordered" evidence="1">
    <location>
        <begin position="1"/>
        <end position="90"/>
    </location>
</feature>
<protein>
    <submittedName>
        <fullName evidence="2">Uncharacterized protein</fullName>
    </submittedName>
</protein>
<name>A0A318NJU2_9ACTN</name>
<accession>A0A318NJU2</accession>
<dbReference type="EMBL" id="PYBV01000014">
    <property type="protein sequence ID" value="PYC71060.1"/>
    <property type="molecule type" value="Genomic_DNA"/>
</dbReference>
<dbReference type="InterPro" id="IPR015943">
    <property type="entry name" value="WD40/YVTN_repeat-like_dom_sf"/>
</dbReference>
<dbReference type="InterPro" id="IPR051200">
    <property type="entry name" value="Host-pathogen_enzymatic-act"/>
</dbReference>
<dbReference type="AlphaFoldDB" id="A0A318NJU2"/>
<dbReference type="InterPro" id="IPR011047">
    <property type="entry name" value="Quinoprotein_ADH-like_sf"/>
</dbReference>
<keyword evidence="3" id="KW-1185">Reference proteome</keyword>
<organism evidence="2 3">
    <name type="scientific">Micromonospora arborensis</name>
    <dbReference type="NCBI Taxonomy" id="2116518"/>
    <lineage>
        <taxon>Bacteria</taxon>
        <taxon>Bacillati</taxon>
        <taxon>Actinomycetota</taxon>
        <taxon>Actinomycetes</taxon>
        <taxon>Micromonosporales</taxon>
        <taxon>Micromonosporaceae</taxon>
        <taxon>Micromonospora</taxon>
    </lineage>
</organism>
<reference evidence="2 3" key="1">
    <citation type="submission" date="2018-03" db="EMBL/GenBank/DDBJ databases">
        <title>Bioinformatic expansion and discovery of thiopeptide antibiotics.</title>
        <authorList>
            <person name="Schwalen C.J."/>
            <person name="Hudson G.A."/>
            <person name="Mitchell D.A."/>
        </authorList>
    </citation>
    <scope>NUCLEOTIDE SEQUENCE [LARGE SCALE GENOMIC DNA]</scope>
    <source>
        <strain evidence="2 3">NRRL 8041</strain>
    </source>
</reference>
<dbReference type="PANTHER" id="PTHR47197:SF3">
    <property type="entry name" value="DIHYDRO-HEME D1 DEHYDROGENASE"/>
    <property type="match status" value="1"/>
</dbReference>
<evidence type="ECO:0000313" key="2">
    <source>
        <dbReference type="EMBL" id="PYC71060.1"/>
    </source>
</evidence>
<dbReference type="PANTHER" id="PTHR47197">
    <property type="entry name" value="PROTEIN NIRF"/>
    <property type="match status" value="1"/>
</dbReference>
<feature type="compositionally biased region" description="Basic and acidic residues" evidence="1">
    <location>
        <begin position="39"/>
        <end position="49"/>
    </location>
</feature>
<feature type="compositionally biased region" description="Low complexity" evidence="1">
    <location>
        <begin position="74"/>
        <end position="83"/>
    </location>
</feature>
<dbReference type="Gene3D" id="2.130.10.10">
    <property type="entry name" value="YVTN repeat-like/Quinoprotein amine dehydrogenase"/>
    <property type="match status" value="2"/>
</dbReference>
<proteinExistence type="predicted"/>
<feature type="compositionally biased region" description="Pro residues" evidence="1">
    <location>
        <begin position="53"/>
        <end position="73"/>
    </location>
</feature>
<gene>
    <name evidence="2" type="ORF">C7C45_11585</name>
</gene>
<evidence type="ECO:0000313" key="3">
    <source>
        <dbReference type="Proteomes" id="UP000248333"/>
    </source>
</evidence>
<sequence>MFALLAAGAGTAAARTATPGDDGAASGNVAQAQLVADSSRSKVDRESKSARPGKPPRPTPSPTSSPTAGPTPTPTTSTSPPSTDVNVQIPIPGYTTGFRFGDILVDEARDRVYITGGKGTDGLIVTDLNGSVLRTLSGIAPGAAGMVLSPDGSKLYIAAGDQDWLRIVDLDTWELDGQFAGKTDGTMTCPKDLAFAAGQLWVSWGCESESTAGIGRVDLATGKFDVYGVEAIDERITSAMLLATSPAQPDMVIAGATGTSPALLVRFEATATGLVQRAISRTDGGSVKQLAITPDGTEVIVPSGAPYYHPVLRTSDLVEVHRYPTVAYPNAVAIRPDGLVVAGTNSSYDKDVWVFAPGGTTPVSTYDFGHLPNQETWAHNLVNGALAVAGNKIYAVTDQLAEPEMVTLRIRTLP</sequence>
<dbReference type="Proteomes" id="UP000248333">
    <property type="component" value="Unassembled WGS sequence"/>
</dbReference>
<feature type="compositionally biased region" description="Low complexity" evidence="1">
    <location>
        <begin position="1"/>
        <end position="25"/>
    </location>
</feature>
<evidence type="ECO:0000256" key="1">
    <source>
        <dbReference type="SAM" id="MobiDB-lite"/>
    </source>
</evidence>